<protein>
    <submittedName>
        <fullName evidence="5">Extracellular solute-binding protein</fullName>
    </submittedName>
</protein>
<dbReference type="PROSITE" id="PS51257">
    <property type="entry name" value="PROKAR_LIPOPROTEIN"/>
    <property type="match status" value="1"/>
</dbReference>
<keyword evidence="2" id="KW-0813">Transport</keyword>
<gene>
    <name evidence="5" type="ORF">NZD89_12615</name>
</gene>
<dbReference type="InterPro" id="IPR006059">
    <property type="entry name" value="SBP"/>
</dbReference>
<evidence type="ECO:0000313" key="6">
    <source>
        <dbReference type="Proteomes" id="UP001164761"/>
    </source>
</evidence>
<comment type="similarity">
    <text evidence="1">Belongs to the bacterial solute-binding protein 1 family.</text>
</comment>
<reference evidence="5" key="1">
    <citation type="submission" date="2022-08" db="EMBL/GenBank/DDBJ databases">
        <title>Alicyclobacillus fastidiosus DSM 17978, complete genome.</title>
        <authorList>
            <person name="Wang Q."/>
            <person name="Cai R."/>
            <person name="Wang Z."/>
        </authorList>
    </citation>
    <scope>NUCLEOTIDE SEQUENCE</scope>
    <source>
        <strain evidence="5">DSM 17978</strain>
    </source>
</reference>
<evidence type="ECO:0000256" key="2">
    <source>
        <dbReference type="ARBA" id="ARBA00022448"/>
    </source>
</evidence>
<dbReference type="PROSITE" id="PS01037">
    <property type="entry name" value="SBP_BACTERIAL_1"/>
    <property type="match status" value="1"/>
</dbReference>
<dbReference type="EMBL" id="CP104067">
    <property type="protein sequence ID" value="WAH44143.1"/>
    <property type="molecule type" value="Genomic_DNA"/>
</dbReference>
<name>A0ABY6ZMI5_9BACL</name>
<dbReference type="Pfam" id="PF13416">
    <property type="entry name" value="SBP_bac_8"/>
    <property type="match status" value="1"/>
</dbReference>
<evidence type="ECO:0000256" key="1">
    <source>
        <dbReference type="ARBA" id="ARBA00008520"/>
    </source>
</evidence>
<sequence>MRRLHLSLKQLRLAFIASMLGLSFAVTGCGQSSSTSSGKKTVITLWYWSDSLSPQELNAVSKQFPNVELKAEEIGGNFEEKLISAMYADDAPDITAINSDNFVATMVQDHDQFVNLLQYPEVRAAEKLYLPWKWNLASTPDHKYQVGIPIDTGPTVLYYNTKLFKEAGLPTSPAQVSAKLKTWSDYLAAAKQMKEKINVPMFDNVYTVYEAALDQGNQYYFNSMMKPIYATNPVVKNAWNLAVEIHQDGLVENVSQWTTAWSAAAAHDGFASFIGASWMVPQLEQSDTRQGVWKIAAAPGGPSDQGGSFLGVTKDSKHPELAAQIALWLMNPKNQTETYPSLGLYPSTPSSYKSPIMNQPSAYFGGEDINTYLSASAKDIKVGFDSPYDSTVDTIFSQALSLVALSNENPKSAWNNAVHQANQQLARELA</sequence>
<evidence type="ECO:0000256" key="4">
    <source>
        <dbReference type="SAM" id="SignalP"/>
    </source>
</evidence>
<evidence type="ECO:0000313" key="5">
    <source>
        <dbReference type="EMBL" id="WAH44143.1"/>
    </source>
</evidence>
<dbReference type="SUPFAM" id="SSF53850">
    <property type="entry name" value="Periplasmic binding protein-like II"/>
    <property type="match status" value="1"/>
</dbReference>
<proteinExistence type="inferred from homology"/>
<dbReference type="Proteomes" id="UP001164761">
    <property type="component" value="Chromosome"/>
</dbReference>
<keyword evidence="6" id="KW-1185">Reference proteome</keyword>
<evidence type="ECO:0000256" key="3">
    <source>
        <dbReference type="ARBA" id="ARBA00022729"/>
    </source>
</evidence>
<accession>A0ABY6ZMI5</accession>
<dbReference type="Gene3D" id="3.40.190.10">
    <property type="entry name" value="Periplasmic binding protein-like II"/>
    <property type="match status" value="1"/>
</dbReference>
<dbReference type="InterPro" id="IPR050490">
    <property type="entry name" value="Bact_solute-bd_prot1"/>
</dbReference>
<feature type="signal peptide" evidence="4">
    <location>
        <begin position="1"/>
        <end position="25"/>
    </location>
</feature>
<dbReference type="RefSeq" id="WP_268008039.1">
    <property type="nucleotide sequence ID" value="NZ_BSUT01000001.1"/>
</dbReference>
<dbReference type="PANTHER" id="PTHR43649:SF32">
    <property type="entry name" value="SUGAR BINDING SECRETED PROTEIN"/>
    <property type="match status" value="1"/>
</dbReference>
<dbReference type="InterPro" id="IPR006061">
    <property type="entry name" value="SBP_1_CS"/>
</dbReference>
<keyword evidence="3 4" id="KW-0732">Signal</keyword>
<dbReference type="PANTHER" id="PTHR43649">
    <property type="entry name" value="ARABINOSE-BINDING PROTEIN-RELATED"/>
    <property type="match status" value="1"/>
</dbReference>
<feature type="chain" id="PRO_5047037420" evidence="4">
    <location>
        <begin position="26"/>
        <end position="430"/>
    </location>
</feature>
<organism evidence="5 6">
    <name type="scientific">Alicyclobacillus fastidiosus</name>
    <dbReference type="NCBI Taxonomy" id="392011"/>
    <lineage>
        <taxon>Bacteria</taxon>
        <taxon>Bacillati</taxon>
        <taxon>Bacillota</taxon>
        <taxon>Bacilli</taxon>
        <taxon>Bacillales</taxon>
        <taxon>Alicyclobacillaceae</taxon>
        <taxon>Alicyclobacillus</taxon>
    </lineage>
</organism>